<protein>
    <recommendedName>
        <fullName evidence="1">RNase NYN domain-containing protein</fullName>
    </recommendedName>
</protein>
<sequence>MSCDNVLSVDNDEYDRNTSLANQVQVSNTYKQLNIKRTVDVRKSTGSFIFHNGVISSRIRFVNDYHEEYISVATSERLKSICKSTDTLVTGISSNFLLNRNIKNKKKSFGKIKTKNMPMKANKNYFETTKIEQRLTTNQLPKGQDSVNVLDDTDSVICLGILDVASSKISTNKTSEKYDQNSSLVLSNSNNLNENDVIIVQQYCNLCGEDLNMEYNQISDKHRCPDSARNCQKRTKLTKSICSIETKKTSKIRNSGQDNTTTTTTSGLSSITSLPLNIESCNKNNENPVVIQDTTCNTSTNSLFFNDNNIINALKRKVSEFLDKKYTQTGDATSTSYGNNNKCLCQNFVNLNLKKTNDVESRHKLRVNSESTEVVDDKFEQGCIDNARDNYIFGYNYYGSKVRKKSGLRLIVIDGSNVALGHSKGKFFSSEGLKICIEYFYQRGHEVKAFVPQFRLKNGQTSNKQLLQWLYNRGWVIFTPSREVNGRMIVPYDDRFIVQCAALHDAVIVSNDCYRDLMKENPQWKKTIENNLLMVTWVDDVIYFPTDPLGKRGPRLESFLRYS</sequence>
<dbReference type="InterPro" id="IPR051101">
    <property type="entry name" value="ZC3H12/N4BP1_RNase_Reg"/>
</dbReference>
<dbReference type="Pfam" id="PF11977">
    <property type="entry name" value="RNase_Zc3h12a"/>
    <property type="match status" value="1"/>
</dbReference>
<dbReference type="FunFam" id="3.40.50.11980:FF:000001">
    <property type="entry name" value="ZC3H12A isoform 1"/>
    <property type="match status" value="1"/>
</dbReference>
<dbReference type="Proteomes" id="UP000192223">
    <property type="component" value="Unplaced"/>
</dbReference>
<dbReference type="GO" id="GO:0003729">
    <property type="term" value="F:mRNA binding"/>
    <property type="evidence" value="ECO:0007669"/>
    <property type="project" value="TreeGrafter"/>
</dbReference>
<dbReference type="CDD" id="cd18719">
    <property type="entry name" value="PIN_Zc3h12a-N4BP1-like"/>
    <property type="match status" value="1"/>
</dbReference>
<dbReference type="RefSeq" id="XP_018326860.2">
    <property type="nucleotide sequence ID" value="XM_018471358.2"/>
</dbReference>
<dbReference type="PANTHER" id="PTHR12876:SF35">
    <property type="entry name" value="LD08718P-RELATED"/>
    <property type="match status" value="1"/>
</dbReference>
<gene>
    <name evidence="3 4" type="primary">LOC108738112</name>
</gene>
<evidence type="ECO:0000313" key="4">
    <source>
        <dbReference type="RefSeq" id="XP_025833383.1"/>
    </source>
</evidence>
<dbReference type="Gene3D" id="3.40.50.11980">
    <property type="match status" value="1"/>
</dbReference>
<proteinExistence type="predicted"/>
<dbReference type="PANTHER" id="PTHR12876">
    <property type="entry name" value="N4BP1-RELATED"/>
    <property type="match status" value="1"/>
</dbReference>
<accession>A0A1W4X3G1</accession>
<reference evidence="3 4" key="1">
    <citation type="submission" date="2025-04" db="UniProtKB">
        <authorList>
            <consortium name="RefSeq"/>
        </authorList>
    </citation>
    <scope>IDENTIFICATION</scope>
    <source>
        <tissue evidence="3 4">Entire body</tissue>
    </source>
</reference>
<dbReference type="GO" id="GO:0036464">
    <property type="term" value="C:cytoplasmic ribonucleoprotein granule"/>
    <property type="evidence" value="ECO:0007669"/>
    <property type="project" value="TreeGrafter"/>
</dbReference>
<evidence type="ECO:0000313" key="2">
    <source>
        <dbReference type="Proteomes" id="UP000192223"/>
    </source>
</evidence>
<name>A0A1W4X3G1_AGRPL</name>
<dbReference type="GO" id="GO:0004521">
    <property type="term" value="F:RNA endonuclease activity"/>
    <property type="evidence" value="ECO:0007669"/>
    <property type="project" value="TreeGrafter"/>
</dbReference>
<evidence type="ECO:0000259" key="1">
    <source>
        <dbReference type="Pfam" id="PF11977"/>
    </source>
</evidence>
<dbReference type="STRING" id="224129.A0A1W4X3G1"/>
<dbReference type="InterPro" id="IPR021869">
    <property type="entry name" value="RNase_Zc3h12_NYN"/>
</dbReference>
<feature type="domain" description="RNase NYN" evidence="1">
    <location>
        <begin position="408"/>
        <end position="557"/>
    </location>
</feature>
<evidence type="ECO:0000313" key="3">
    <source>
        <dbReference type="RefSeq" id="XP_018326860.2"/>
    </source>
</evidence>
<keyword evidence="2" id="KW-1185">Reference proteome</keyword>
<dbReference type="AlphaFoldDB" id="A0A1W4X3G1"/>
<dbReference type="OrthoDB" id="392925at2759"/>
<dbReference type="GeneID" id="108738112"/>
<organism evidence="2 3">
    <name type="scientific">Agrilus planipennis</name>
    <name type="common">Emerald ash borer</name>
    <name type="synonym">Agrilus marcopoli</name>
    <dbReference type="NCBI Taxonomy" id="224129"/>
    <lineage>
        <taxon>Eukaryota</taxon>
        <taxon>Metazoa</taxon>
        <taxon>Ecdysozoa</taxon>
        <taxon>Arthropoda</taxon>
        <taxon>Hexapoda</taxon>
        <taxon>Insecta</taxon>
        <taxon>Pterygota</taxon>
        <taxon>Neoptera</taxon>
        <taxon>Endopterygota</taxon>
        <taxon>Coleoptera</taxon>
        <taxon>Polyphaga</taxon>
        <taxon>Elateriformia</taxon>
        <taxon>Buprestoidea</taxon>
        <taxon>Buprestidae</taxon>
        <taxon>Agrilinae</taxon>
        <taxon>Agrilus</taxon>
    </lineage>
</organism>
<dbReference type="KEGG" id="apln:108738112"/>
<dbReference type="GO" id="GO:0005634">
    <property type="term" value="C:nucleus"/>
    <property type="evidence" value="ECO:0007669"/>
    <property type="project" value="TreeGrafter"/>
</dbReference>
<dbReference type="RefSeq" id="XP_025833383.1">
    <property type="nucleotide sequence ID" value="XM_025977598.1"/>
</dbReference>